<evidence type="ECO:0000313" key="2">
    <source>
        <dbReference type="Proteomes" id="UP000182444"/>
    </source>
</evidence>
<dbReference type="AlphaFoldDB" id="A0A1D8N481"/>
<reference evidence="1 2" key="1">
    <citation type="journal article" date="2016" name="PLoS ONE">
        <title>Sequence Assembly of Yarrowia lipolytica Strain W29/CLIB89 Shows Transposable Element Diversity.</title>
        <authorList>
            <person name="Magnan C."/>
            <person name="Yu J."/>
            <person name="Chang I."/>
            <person name="Jahn E."/>
            <person name="Kanomata Y."/>
            <person name="Wu J."/>
            <person name="Zeller M."/>
            <person name="Oakes M."/>
            <person name="Baldi P."/>
            <person name="Sandmeyer S."/>
        </authorList>
    </citation>
    <scope>NUCLEOTIDE SEQUENCE [LARGE SCALE GENOMIC DNA]</scope>
    <source>
        <strain evidence="2">CLIB89(W29)</strain>
    </source>
</reference>
<dbReference type="GeneID" id="7009355"/>
<dbReference type="VEuPathDB" id="FungiDB:YALI1_A09139g"/>
<proteinExistence type="predicted"/>
<sequence length="95" mass="11077">MSNQVVKQILKKLDQWPMDSVKHYASFRDTMIEHYEPMVNQTPTKTEQAFLEKQNEAFGVLLSDKYMKKDSVDIFSFSLGICKKPMLRALCPYVP</sequence>
<dbReference type="VEuPathDB" id="FungiDB:YALI0_A09438g"/>
<dbReference type="RefSeq" id="XP_068137808.1">
    <property type="nucleotide sequence ID" value="XM_068281707.1"/>
</dbReference>
<dbReference type="Proteomes" id="UP000182444">
    <property type="component" value="Chromosome 1A"/>
</dbReference>
<evidence type="ECO:0000313" key="1">
    <source>
        <dbReference type="EMBL" id="AOW00441.1"/>
    </source>
</evidence>
<protein>
    <submittedName>
        <fullName evidence="1">Uncharacterized protein</fullName>
    </submittedName>
</protein>
<organism evidence="1 2">
    <name type="scientific">Yarrowia lipolytica</name>
    <name type="common">Candida lipolytica</name>
    <dbReference type="NCBI Taxonomy" id="4952"/>
    <lineage>
        <taxon>Eukaryota</taxon>
        <taxon>Fungi</taxon>
        <taxon>Dikarya</taxon>
        <taxon>Ascomycota</taxon>
        <taxon>Saccharomycotina</taxon>
        <taxon>Dipodascomycetes</taxon>
        <taxon>Dipodascales</taxon>
        <taxon>Dipodascales incertae sedis</taxon>
        <taxon>Yarrowia</taxon>
    </lineage>
</organism>
<name>A0A1D8N481_YARLL</name>
<gene>
    <name evidence="1" type="ORF">YALI1_A09139g</name>
</gene>
<dbReference type="EMBL" id="CP017553">
    <property type="protein sequence ID" value="AOW00441.1"/>
    <property type="molecule type" value="Genomic_DNA"/>
</dbReference>
<accession>A0A1D8N481</accession>